<feature type="binding site" evidence="10">
    <location>
        <position position="60"/>
    </location>
    <ligand>
        <name>Na(+)</name>
        <dbReference type="ChEBI" id="CHEBI:29101"/>
        <note>structural</note>
    </ligand>
</feature>
<dbReference type="GO" id="GO:0005886">
    <property type="term" value="C:plasma membrane"/>
    <property type="evidence" value="ECO:0007669"/>
    <property type="project" value="UniProtKB-SubCell"/>
</dbReference>
<evidence type="ECO:0000313" key="11">
    <source>
        <dbReference type="EMBL" id="AQQ16004.1"/>
    </source>
</evidence>
<evidence type="ECO:0000256" key="10">
    <source>
        <dbReference type="HAMAP-Rule" id="MF_00454"/>
    </source>
</evidence>
<evidence type="ECO:0000256" key="9">
    <source>
        <dbReference type="ARBA" id="ARBA00049940"/>
    </source>
</evidence>
<keyword evidence="5 10" id="KW-0472">Membrane</keyword>
<keyword evidence="2 10" id="KW-1003">Cell membrane</keyword>
<evidence type="ECO:0000256" key="1">
    <source>
        <dbReference type="ARBA" id="ARBA00004651"/>
    </source>
</evidence>
<dbReference type="Pfam" id="PF02537">
    <property type="entry name" value="CRCB"/>
    <property type="match status" value="1"/>
</dbReference>
<dbReference type="KEGG" id="cgv:CGLAU_10300"/>
<keyword evidence="10" id="KW-0406">Ion transport</keyword>
<feature type="transmembrane region" description="Helical" evidence="10">
    <location>
        <begin position="74"/>
        <end position="95"/>
    </location>
</feature>
<dbReference type="EMBL" id="CP019688">
    <property type="protein sequence ID" value="AQQ16004.1"/>
    <property type="molecule type" value="Genomic_DNA"/>
</dbReference>
<evidence type="ECO:0000256" key="8">
    <source>
        <dbReference type="ARBA" id="ARBA00035585"/>
    </source>
</evidence>
<accession>A0A1Q2HYU8</accession>
<feature type="transmembrane region" description="Helical" evidence="10">
    <location>
        <begin position="50"/>
        <end position="68"/>
    </location>
</feature>
<comment type="function">
    <text evidence="9 10">Fluoride-specific ion channel. Important for reducing fluoride concentration in the cell, thus reducing its toxicity.</text>
</comment>
<name>A0A1Q2HYU8_9CORY</name>
<reference evidence="11 12" key="1">
    <citation type="submission" date="2016-12" db="EMBL/GenBank/DDBJ databases">
        <authorList>
            <person name="Song W.-J."/>
            <person name="Kurnit D.M."/>
        </authorList>
    </citation>
    <scope>NUCLEOTIDE SEQUENCE [LARGE SCALE GENOMIC DNA]</scope>
    <source>
        <strain evidence="11 12">DSM 30827</strain>
    </source>
</reference>
<keyword evidence="6 10" id="KW-0407">Ion channel</keyword>
<dbReference type="Proteomes" id="UP000217209">
    <property type="component" value="Chromosome"/>
</dbReference>
<dbReference type="InterPro" id="IPR003691">
    <property type="entry name" value="FluC"/>
</dbReference>
<dbReference type="GO" id="GO:0140114">
    <property type="term" value="P:cellular detoxification of fluoride"/>
    <property type="evidence" value="ECO:0007669"/>
    <property type="project" value="UniProtKB-UniRule"/>
</dbReference>
<comment type="catalytic activity">
    <reaction evidence="8">
        <text>fluoride(in) = fluoride(out)</text>
        <dbReference type="Rhea" id="RHEA:76159"/>
        <dbReference type="ChEBI" id="CHEBI:17051"/>
    </reaction>
    <physiologicalReaction direction="left-to-right" evidence="8">
        <dbReference type="Rhea" id="RHEA:76160"/>
    </physiologicalReaction>
</comment>
<keyword evidence="10" id="KW-0479">Metal-binding</keyword>
<comment type="similarity">
    <text evidence="7 10">Belongs to the fluoride channel Fluc/FEX (TC 1.A.43) family.</text>
</comment>
<protein>
    <recommendedName>
        <fullName evidence="10">Fluoride-specific ion channel FluC</fullName>
    </recommendedName>
</protein>
<evidence type="ECO:0000256" key="5">
    <source>
        <dbReference type="ARBA" id="ARBA00023136"/>
    </source>
</evidence>
<evidence type="ECO:0000256" key="4">
    <source>
        <dbReference type="ARBA" id="ARBA00022989"/>
    </source>
</evidence>
<dbReference type="GO" id="GO:0046872">
    <property type="term" value="F:metal ion binding"/>
    <property type="evidence" value="ECO:0007669"/>
    <property type="project" value="UniProtKB-KW"/>
</dbReference>
<feature type="binding site" evidence="10">
    <location>
        <position position="57"/>
    </location>
    <ligand>
        <name>Na(+)</name>
        <dbReference type="ChEBI" id="CHEBI:29101"/>
        <note>structural</note>
    </ligand>
</feature>
<dbReference type="HAMAP" id="MF_00454">
    <property type="entry name" value="FluC"/>
    <property type="match status" value="1"/>
</dbReference>
<evidence type="ECO:0000256" key="7">
    <source>
        <dbReference type="ARBA" id="ARBA00035120"/>
    </source>
</evidence>
<evidence type="ECO:0000256" key="2">
    <source>
        <dbReference type="ARBA" id="ARBA00022475"/>
    </source>
</evidence>
<comment type="subcellular location">
    <subcellularLocation>
        <location evidence="1 10">Cell membrane</location>
        <topology evidence="1 10">Multi-pass membrane protein</topology>
    </subcellularLocation>
</comment>
<keyword evidence="3 10" id="KW-0812">Transmembrane</keyword>
<proteinExistence type="inferred from homology"/>
<evidence type="ECO:0000256" key="6">
    <source>
        <dbReference type="ARBA" id="ARBA00023303"/>
    </source>
</evidence>
<gene>
    <name evidence="10" type="primary">fluC</name>
    <name evidence="10" type="synonym">crcB</name>
    <name evidence="11" type="ORF">CGLAU_10300</name>
</gene>
<keyword evidence="10" id="KW-0915">Sodium</keyword>
<evidence type="ECO:0000256" key="3">
    <source>
        <dbReference type="ARBA" id="ARBA00022692"/>
    </source>
</evidence>
<keyword evidence="4 10" id="KW-1133">Transmembrane helix</keyword>
<dbReference type="GO" id="GO:0062054">
    <property type="term" value="F:fluoride channel activity"/>
    <property type="evidence" value="ECO:0007669"/>
    <property type="project" value="UniProtKB-UniRule"/>
</dbReference>
<comment type="activity regulation">
    <text evidence="10">Na(+) is not transported, but it plays an essential structural role and its presence is essential for fluoride channel function.</text>
</comment>
<sequence precursor="true">MGLGAGLGALARFLIVAAVPTVGLAAEFALTLAINIVGSFAMGALKPGPFIGVGFLGGFTTFSALALASAQASALAALVFMVLSFVGCVCAWLAGDRLRGA</sequence>
<comment type="caution">
    <text evidence="10">Lacks conserved residue(s) required for the propagation of feature annotation.</text>
</comment>
<keyword evidence="12" id="KW-1185">Reference proteome</keyword>
<keyword evidence="10" id="KW-0813">Transport</keyword>
<dbReference type="AlphaFoldDB" id="A0A1Q2HYU8"/>
<evidence type="ECO:0000313" key="12">
    <source>
        <dbReference type="Proteomes" id="UP000217209"/>
    </source>
</evidence>
<organism evidence="11 12">
    <name type="scientific">Corynebacterium glaucum</name>
    <dbReference type="NCBI Taxonomy" id="187491"/>
    <lineage>
        <taxon>Bacteria</taxon>
        <taxon>Bacillati</taxon>
        <taxon>Actinomycetota</taxon>
        <taxon>Actinomycetes</taxon>
        <taxon>Mycobacteriales</taxon>
        <taxon>Corynebacteriaceae</taxon>
        <taxon>Corynebacterium</taxon>
    </lineage>
</organism>